<dbReference type="PANTHER" id="PTHR24413">
    <property type="entry name" value="SPECKLE-TYPE POZ PROTEIN"/>
    <property type="match status" value="1"/>
</dbReference>
<dbReference type="Gene3D" id="3.30.710.10">
    <property type="entry name" value="Potassium Channel Kv1.1, Chain A"/>
    <property type="match status" value="1"/>
</dbReference>
<comment type="caution">
    <text evidence="2">The sequence shown here is derived from an EMBL/GenBank/DDBJ whole genome shotgun (WGS) entry which is preliminary data.</text>
</comment>
<protein>
    <recommendedName>
        <fullName evidence="4">BTB domain-containing protein</fullName>
    </recommendedName>
</protein>
<sequence>MNMSLRMPNSLKRGRKRKTANAVHAATNASAAPPTPRTDTPDTVGITLLPGTSREQMLRAALNASITGGSFVDTRLHAFSRREGDTVSRPRPIFVNSIALRGTSPEFDLRRTAVLTGARAVDIFDDGPDVGAEQASAAEYGYESDSDLDDDGDDAPASTGASRPTAPTQTLTPRASPTQRGRPASGSSDVTSDDHAMHHSGRSVFVKDAAHKTLKALVAYLYTGEIDFAPLQSANARPAGQRGSAYEAPLCSPKSIYRLADRYGLGDLKKRALENLGAQLTADNILPELFSRFTSRYEEVQELEVELLSEYPLQGDVKAGLHEWVARLARGELQHGGAALLALMDKYAAEKFKDPPSCGRGHTYHERHELACRKCHNHNYECITDVDG</sequence>
<evidence type="ECO:0000313" key="2">
    <source>
        <dbReference type="EMBL" id="KAF9810439.1"/>
    </source>
</evidence>
<organism evidence="2 3">
    <name type="scientific">Rhodonia placenta</name>
    <dbReference type="NCBI Taxonomy" id="104341"/>
    <lineage>
        <taxon>Eukaryota</taxon>
        <taxon>Fungi</taxon>
        <taxon>Dikarya</taxon>
        <taxon>Basidiomycota</taxon>
        <taxon>Agaricomycotina</taxon>
        <taxon>Agaricomycetes</taxon>
        <taxon>Polyporales</taxon>
        <taxon>Adustoporiaceae</taxon>
        <taxon>Rhodonia</taxon>
    </lineage>
</organism>
<gene>
    <name evidence="2" type="ORF">IEO21_06937</name>
</gene>
<reference evidence="2" key="2">
    <citation type="journal article" name="Front. Microbiol.">
        <title>Degradative Capacity of Two Strains of Rhodonia placenta: From Phenotype to Genotype.</title>
        <authorList>
            <person name="Kolle M."/>
            <person name="Horta M.A.C."/>
            <person name="Nowrousian M."/>
            <person name="Ohm R.A."/>
            <person name="Benz J.P."/>
            <person name="Pilgard A."/>
        </authorList>
    </citation>
    <scope>NUCLEOTIDE SEQUENCE</scope>
    <source>
        <strain evidence="2">FPRL280</strain>
    </source>
</reference>
<reference evidence="2" key="1">
    <citation type="submission" date="2020-11" db="EMBL/GenBank/DDBJ databases">
        <authorList>
            <person name="Koelle M."/>
            <person name="Horta M.A.C."/>
            <person name="Nowrousian M."/>
            <person name="Ohm R.A."/>
            <person name="Benz P."/>
            <person name="Pilgard A."/>
        </authorList>
    </citation>
    <scope>NUCLEOTIDE SEQUENCE</scope>
    <source>
        <strain evidence="2">FPRL280</strain>
    </source>
</reference>
<feature type="region of interest" description="Disordered" evidence="1">
    <location>
        <begin position="140"/>
        <end position="196"/>
    </location>
</feature>
<feature type="region of interest" description="Disordered" evidence="1">
    <location>
        <begin position="1"/>
        <end position="42"/>
    </location>
</feature>
<proteinExistence type="predicted"/>
<feature type="compositionally biased region" description="Acidic residues" evidence="1">
    <location>
        <begin position="142"/>
        <end position="154"/>
    </location>
</feature>
<name>A0A8H7U0N0_9APHY</name>
<feature type="compositionally biased region" description="Low complexity" evidence="1">
    <location>
        <begin position="20"/>
        <end position="42"/>
    </location>
</feature>
<feature type="compositionally biased region" description="Polar residues" evidence="1">
    <location>
        <begin position="159"/>
        <end position="190"/>
    </location>
</feature>
<dbReference type="AlphaFoldDB" id="A0A8H7U0N0"/>
<evidence type="ECO:0000313" key="3">
    <source>
        <dbReference type="Proteomes" id="UP000639403"/>
    </source>
</evidence>
<evidence type="ECO:0000256" key="1">
    <source>
        <dbReference type="SAM" id="MobiDB-lite"/>
    </source>
</evidence>
<evidence type="ECO:0008006" key="4">
    <source>
        <dbReference type="Google" id="ProtNLM"/>
    </source>
</evidence>
<dbReference type="EMBL" id="JADOXO010000174">
    <property type="protein sequence ID" value="KAF9810439.1"/>
    <property type="molecule type" value="Genomic_DNA"/>
</dbReference>
<dbReference type="InterPro" id="IPR011333">
    <property type="entry name" value="SKP1/BTB/POZ_sf"/>
</dbReference>
<accession>A0A8H7U0N0</accession>
<dbReference type="Proteomes" id="UP000639403">
    <property type="component" value="Unassembled WGS sequence"/>
</dbReference>